<gene>
    <name evidence="1" type="ORF">JY651_01470</name>
</gene>
<accession>A0ABX7NYY8</accession>
<keyword evidence="2" id="KW-1185">Reference proteome</keyword>
<dbReference type="Proteomes" id="UP000662747">
    <property type="component" value="Chromosome"/>
</dbReference>
<name>A0ABX7NYY8_9BACT</name>
<evidence type="ECO:0000313" key="2">
    <source>
        <dbReference type="Proteomes" id="UP000662747"/>
    </source>
</evidence>
<dbReference type="RefSeq" id="WP_206725254.1">
    <property type="nucleotide sequence ID" value="NZ_CP071090.1"/>
</dbReference>
<dbReference type="InterPro" id="IPR051396">
    <property type="entry name" value="Bact_Antivir_Def_Nuclease"/>
</dbReference>
<proteinExistence type="predicted"/>
<dbReference type="SUPFAM" id="SSF52540">
    <property type="entry name" value="P-loop containing nucleoside triphosphate hydrolases"/>
    <property type="match status" value="1"/>
</dbReference>
<dbReference type="PANTHER" id="PTHR43581:SF4">
    <property type="entry name" value="ATP_GTP PHOSPHATASE"/>
    <property type="match status" value="1"/>
</dbReference>
<organism evidence="1 2">
    <name type="scientific">Pyxidicoccus parkwayensis</name>
    <dbReference type="NCBI Taxonomy" id="2813578"/>
    <lineage>
        <taxon>Bacteria</taxon>
        <taxon>Pseudomonadati</taxon>
        <taxon>Myxococcota</taxon>
        <taxon>Myxococcia</taxon>
        <taxon>Myxococcales</taxon>
        <taxon>Cystobacterineae</taxon>
        <taxon>Myxococcaceae</taxon>
        <taxon>Pyxidicoccus</taxon>
    </lineage>
</organism>
<dbReference type="Gene3D" id="3.40.50.300">
    <property type="entry name" value="P-loop containing nucleotide triphosphate hydrolases"/>
    <property type="match status" value="1"/>
</dbReference>
<evidence type="ECO:0000313" key="1">
    <source>
        <dbReference type="EMBL" id="QSQ23683.1"/>
    </source>
</evidence>
<reference evidence="1 2" key="1">
    <citation type="submission" date="2021-02" db="EMBL/GenBank/DDBJ databases">
        <title>De Novo genome assembly of isolated myxobacteria.</title>
        <authorList>
            <person name="Stevens D.C."/>
        </authorList>
    </citation>
    <scope>NUCLEOTIDE SEQUENCE [LARGE SCALE GENOMIC DNA]</scope>
    <source>
        <strain evidence="2">SCPEA02</strain>
    </source>
</reference>
<dbReference type="PANTHER" id="PTHR43581">
    <property type="entry name" value="ATP/GTP PHOSPHATASE"/>
    <property type="match status" value="1"/>
</dbReference>
<dbReference type="InterPro" id="IPR027417">
    <property type="entry name" value="P-loop_NTPase"/>
</dbReference>
<sequence>MAIDMSNGQAELGRFLSVSTHLRARDTRFQQEGIDFFEPDSLLVGPASGLDFDAARLSPEVGLHVLLGRNNAGKTRMLKAIASSKFKRTFKIDELPESWRHEVFRVSSPDGLPRFEATWDRSIDPALLSTNAATQLGNQRRRHLQVQVAKSDQDFLRTRSFSQGFDLTLFESIWSHIRVRPVAPIPTNRYVSDEGPLTSTGEVSNLGVFAPMLENLKRDLNTEIVYQGIASAFAEVTDGLELDFRGTGGSSIIYVREQGRQPVRLANCGDGLRDLVAILAYVAIYSGYDLCLDEPGLRLHPHAQRKLLRHLEMHAKQRAIWIASHDGVFVGSPAVRSRYSVQREVERNLSVVRELPTQIELRRAFSSLGWAPQDALLADRVLYCEGPADKTIFEAAVQHLAEQDASLGGTVVVELGGEGAVWGRKPQVLESIDFLRRVAPHAQHVILLDVGDHGRAAEGLKQWLENRGALVCFLVRNELENYFLEPALVAAVCERAAREWLGAEAVANIRLPSIEELSQRLAGLDIKGDKGSSVLDDVFNEFIRRAYKKTDGATWVAPIWYSQAPTLANELTQEIRDALLAVRS</sequence>
<dbReference type="EMBL" id="CP071090">
    <property type="protein sequence ID" value="QSQ23683.1"/>
    <property type="molecule type" value="Genomic_DNA"/>
</dbReference>
<protein>
    <submittedName>
        <fullName evidence="1">AAA family ATPase</fullName>
    </submittedName>
</protein>